<proteinExistence type="predicted"/>
<protein>
    <submittedName>
        <fullName evidence="1">Uncharacterized protein</fullName>
    </submittedName>
</protein>
<name>A0A0K2URQ8_LEPSM</name>
<reference evidence="1" key="1">
    <citation type="submission" date="2014-05" db="EMBL/GenBank/DDBJ databases">
        <authorList>
            <person name="Chronopoulou M."/>
        </authorList>
    </citation>
    <scope>NUCLEOTIDE SEQUENCE</scope>
    <source>
        <tissue evidence="1">Whole organism</tissue>
    </source>
</reference>
<feature type="non-terminal residue" evidence="1">
    <location>
        <position position="1"/>
    </location>
</feature>
<sequence length="72" mass="8086">VRDLSHDPLVQGLGSVFVFVDPFQYVFVQCVETTILTRSFSIDEESGLHIIILRTHSNLIKLISLISISLSK</sequence>
<accession>A0A0K2URQ8</accession>
<dbReference type="AlphaFoldDB" id="A0A0K2URQ8"/>
<organism evidence="1">
    <name type="scientific">Lepeophtheirus salmonis</name>
    <name type="common">Salmon louse</name>
    <name type="synonym">Caligus salmonis</name>
    <dbReference type="NCBI Taxonomy" id="72036"/>
    <lineage>
        <taxon>Eukaryota</taxon>
        <taxon>Metazoa</taxon>
        <taxon>Ecdysozoa</taxon>
        <taxon>Arthropoda</taxon>
        <taxon>Crustacea</taxon>
        <taxon>Multicrustacea</taxon>
        <taxon>Hexanauplia</taxon>
        <taxon>Copepoda</taxon>
        <taxon>Siphonostomatoida</taxon>
        <taxon>Caligidae</taxon>
        <taxon>Lepeophtheirus</taxon>
    </lineage>
</organism>
<evidence type="ECO:0000313" key="1">
    <source>
        <dbReference type="EMBL" id="CDW40944.1"/>
    </source>
</evidence>
<dbReference type="EMBL" id="HACA01023583">
    <property type="protein sequence ID" value="CDW40944.1"/>
    <property type="molecule type" value="Transcribed_RNA"/>
</dbReference>